<evidence type="ECO:0000313" key="7">
    <source>
        <dbReference type="EMBL" id="MBG6086847.1"/>
    </source>
</evidence>
<dbReference type="InterPro" id="IPR009075">
    <property type="entry name" value="AcylCo_DH/oxidase_C"/>
</dbReference>
<evidence type="ECO:0000256" key="3">
    <source>
        <dbReference type="ARBA" id="ARBA00022630"/>
    </source>
</evidence>
<dbReference type="InterPro" id="IPR036250">
    <property type="entry name" value="AcylCo_DH-like_C"/>
</dbReference>
<dbReference type="AlphaFoldDB" id="A0A931DEH0"/>
<comment type="similarity">
    <text evidence="2">Belongs to the acyl-CoA dehydrogenase family.</text>
</comment>
<feature type="compositionally biased region" description="Pro residues" evidence="5">
    <location>
        <begin position="1"/>
        <end position="10"/>
    </location>
</feature>
<dbReference type="GO" id="GO:0005886">
    <property type="term" value="C:plasma membrane"/>
    <property type="evidence" value="ECO:0007669"/>
    <property type="project" value="TreeGrafter"/>
</dbReference>
<evidence type="ECO:0000259" key="6">
    <source>
        <dbReference type="Pfam" id="PF00441"/>
    </source>
</evidence>
<dbReference type="SUPFAM" id="SSF47203">
    <property type="entry name" value="Acyl-CoA dehydrogenase C-terminal domain-like"/>
    <property type="match status" value="1"/>
</dbReference>
<comment type="cofactor">
    <cofactor evidence="1">
        <name>FAD</name>
        <dbReference type="ChEBI" id="CHEBI:57692"/>
    </cofactor>
</comment>
<dbReference type="SUPFAM" id="SSF56645">
    <property type="entry name" value="Acyl-CoA dehydrogenase NM domain-like"/>
    <property type="match status" value="1"/>
</dbReference>
<feature type="compositionally biased region" description="Low complexity" evidence="5">
    <location>
        <begin position="11"/>
        <end position="34"/>
    </location>
</feature>
<dbReference type="Gene3D" id="1.10.540.10">
    <property type="entry name" value="Acyl-CoA dehydrogenase/oxidase, N-terminal domain"/>
    <property type="match status" value="1"/>
</dbReference>
<reference evidence="7" key="1">
    <citation type="submission" date="2020-11" db="EMBL/GenBank/DDBJ databases">
        <title>Sequencing the genomes of 1000 actinobacteria strains.</title>
        <authorList>
            <person name="Klenk H.-P."/>
        </authorList>
    </citation>
    <scope>NUCLEOTIDE SEQUENCE</scope>
    <source>
        <strain evidence="7">DSM 43175</strain>
    </source>
</reference>
<dbReference type="InterPro" id="IPR037069">
    <property type="entry name" value="AcylCoA_DH/ox_N_sf"/>
</dbReference>
<evidence type="ECO:0000256" key="4">
    <source>
        <dbReference type="ARBA" id="ARBA00022827"/>
    </source>
</evidence>
<dbReference type="InterPro" id="IPR009100">
    <property type="entry name" value="AcylCoA_DH/oxidase_NM_dom_sf"/>
</dbReference>
<keyword evidence="3" id="KW-0285">Flavoprotein</keyword>
<evidence type="ECO:0000313" key="8">
    <source>
        <dbReference type="Proteomes" id="UP000614047"/>
    </source>
</evidence>
<accession>A0A931DEH0</accession>
<dbReference type="InterPro" id="IPR046373">
    <property type="entry name" value="Acyl-CoA_Oxase/DH_mid-dom_sf"/>
</dbReference>
<proteinExistence type="inferred from homology"/>
<feature type="domain" description="Acyl-CoA dehydrogenase/oxidase C-terminal" evidence="6">
    <location>
        <begin position="254"/>
        <end position="389"/>
    </location>
</feature>
<name>A0A931DEH0_9ACTN</name>
<dbReference type="PANTHER" id="PTHR43884:SF19">
    <property type="entry name" value="ACYL-COA DEHYDROGENASE FADE4-RELATED"/>
    <property type="match status" value="1"/>
</dbReference>
<organism evidence="7 8">
    <name type="scientific">Actinomadura viridis</name>
    <dbReference type="NCBI Taxonomy" id="58110"/>
    <lineage>
        <taxon>Bacteria</taxon>
        <taxon>Bacillati</taxon>
        <taxon>Actinomycetota</taxon>
        <taxon>Actinomycetes</taxon>
        <taxon>Streptosporangiales</taxon>
        <taxon>Thermomonosporaceae</taxon>
        <taxon>Actinomadura</taxon>
    </lineage>
</organism>
<dbReference type="PANTHER" id="PTHR43884">
    <property type="entry name" value="ACYL-COA DEHYDROGENASE"/>
    <property type="match status" value="1"/>
</dbReference>
<dbReference type="GO" id="GO:0050660">
    <property type="term" value="F:flavin adenine dinucleotide binding"/>
    <property type="evidence" value="ECO:0007669"/>
    <property type="project" value="InterPro"/>
</dbReference>
<dbReference type="RefSeq" id="WP_197009785.1">
    <property type="nucleotide sequence ID" value="NZ_BAABES010000007.1"/>
</dbReference>
<dbReference type="CDD" id="cd00567">
    <property type="entry name" value="ACAD"/>
    <property type="match status" value="1"/>
</dbReference>
<keyword evidence="8" id="KW-1185">Reference proteome</keyword>
<dbReference type="Proteomes" id="UP000614047">
    <property type="component" value="Unassembled WGS sequence"/>
</dbReference>
<gene>
    <name evidence="7" type="ORF">IW256_000960</name>
</gene>
<comment type="caution">
    <text evidence="7">The sequence shown here is derived from an EMBL/GenBank/DDBJ whole genome shotgun (WGS) entry which is preliminary data.</text>
</comment>
<feature type="region of interest" description="Disordered" evidence="5">
    <location>
        <begin position="1"/>
        <end position="42"/>
    </location>
</feature>
<sequence>MSAANPPAPGVPSGVPSRVPSRVPSGVPSGVPSALERGFGDPWDPGNPLGFAAVVAADERAEPLPGGEELLDAHRLNHEFVPAELGGRLTDLGEMAVRLRTVFRRDGALGLGYGVTSLMAAVNVWVAGDPGQRRRLAGLLLRGGRAAVCFHELDSGNDLAGQRFRVTGGEPARLRGAKEVINNAGRAEALVLFARTSPAAGSRSHSLLLLERADLRGVRELPRYGTVGMRGCHLGGLVFDGCAVPPGSLVGPPGGGMETALRAFQLTRAALPSMAVGTLDTQLRTTLRFALGRRLYRRRVADLPQVREVLAAAFADLLACDALATCACRAPHVLPEQAGVAAAAAKYLVPRLLAEAADSLARVLGARFYLREGEHAIFQKHLRDLPALGLGHAGPAACLSAIVPQLPALARGARESESAGDDRAAPAALFRFGEPPPPLRPGRLALTSRGADGLHAALLPGLAELTRTGSSGEEVPALVNRLRSARRDLLGRCGRLPPRERTPLAGDVGFGLAERYALLLAASACVNIWRYGRAGADPFLRDPAWAAAALHRIAGRLEGAPAVLPAPLRERLFAELVARHETPRSLDLADRPVAG</sequence>
<evidence type="ECO:0000256" key="5">
    <source>
        <dbReference type="SAM" id="MobiDB-lite"/>
    </source>
</evidence>
<dbReference type="Gene3D" id="2.40.110.10">
    <property type="entry name" value="Butyryl-CoA Dehydrogenase, subunit A, domain 2"/>
    <property type="match status" value="1"/>
</dbReference>
<dbReference type="Gene3D" id="1.20.140.10">
    <property type="entry name" value="Butyryl-CoA Dehydrogenase, subunit A, domain 3"/>
    <property type="match status" value="1"/>
</dbReference>
<evidence type="ECO:0000256" key="2">
    <source>
        <dbReference type="ARBA" id="ARBA00009347"/>
    </source>
</evidence>
<dbReference type="GO" id="GO:0003995">
    <property type="term" value="F:acyl-CoA dehydrogenase activity"/>
    <property type="evidence" value="ECO:0007669"/>
    <property type="project" value="TreeGrafter"/>
</dbReference>
<protein>
    <submittedName>
        <fullName evidence="7">Alkylation response protein AidB-like acyl-CoA dehydrogenase</fullName>
    </submittedName>
</protein>
<evidence type="ECO:0000256" key="1">
    <source>
        <dbReference type="ARBA" id="ARBA00001974"/>
    </source>
</evidence>
<dbReference type="EMBL" id="JADOUA010000001">
    <property type="protein sequence ID" value="MBG6086847.1"/>
    <property type="molecule type" value="Genomic_DNA"/>
</dbReference>
<dbReference type="Pfam" id="PF00441">
    <property type="entry name" value="Acyl-CoA_dh_1"/>
    <property type="match status" value="1"/>
</dbReference>
<keyword evidence="4" id="KW-0274">FAD</keyword>